<dbReference type="EMBL" id="JAWLKF010000011">
    <property type="protein sequence ID" value="MDV6304474.1"/>
    <property type="molecule type" value="Genomic_DNA"/>
</dbReference>
<keyword evidence="2" id="KW-1185">Reference proteome</keyword>
<organism evidence="1 2">
    <name type="scientific">Rhodococcus cerastii</name>
    <dbReference type="NCBI Taxonomy" id="908616"/>
    <lineage>
        <taxon>Bacteria</taxon>
        <taxon>Bacillati</taxon>
        <taxon>Actinomycetota</taxon>
        <taxon>Actinomycetes</taxon>
        <taxon>Mycobacteriales</taxon>
        <taxon>Nocardiaceae</taxon>
        <taxon>Rhodococcus</taxon>
    </lineage>
</organism>
<protein>
    <submittedName>
        <fullName evidence="1">Uncharacterized protein</fullName>
    </submittedName>
</protein>
<reference evidence="1 2" key="1">
    <citation type="submission" date="2023-10" db="EMBL/GenBank/DDBJ databases">
        <title>Development of a sustainable strategy for remediation of hydrocarbon-contaminated territories based on the waste exchange concept.</title>
        <authorList>
            <person name="Krivoruchko A."/>
        </authorList>
    </citation>
    <scope>NUCLEOTIDE SEQUENCE [LARGE SCALE GENOMIC DNA]</scope>
    <source>
        <strain evidence="1 2">IEGM 1327</strain>
    </source>
</reference>
<comment type="caution">
    <text evidence="1">The sequence shown here is derived from an EMBL/GenBank/DDBJ whole genome shotgun (WGS) entry which is preliminary data.</text>
</comment>
<gene>
    <name evidence="1" type="ORF">R3P93_18085</name>
</gene>
<accession>A0ABU4D594</accession>
<dbReference type="RefSeq" id="WP_317533662.1">
    <property type="nucleotide sequence ID" value="NZ_JAWLKF010000011.1"/>
</dbReference>
<evidence type="ECO:0000313" key="2">
    <source>
        <dbReference type="Proteomes" id="UP001186104"/>
    </source>
</evidence>
<sequence>MIIPPDPMQLFDGQRAFIAFGAPWKDAVIALMDPRCGYDPWNYDDGMSPGDVLITVIDTQPRVFGCIELIGWDSATDRFTVADTWNLVTLPAVPAWLSLPTHPGPLDHDTGSYLLEILGTQRWGGRLYEAGIESANTSEAARIMMNSGGQCTHCDENIGLARSDARERIHTYVCEANSHVGDHYSDWSAALCTNCYVKMSAGGFTNYLDFRFSANPPCPRCSFRRSVGYVSRPYADDLPATESPWEFYSEPHRQWDNRGYWLCHHCHFVFGESPEIGDRFF</sequence>
<evidence type="ECO:0000313" key="1">
    <source>
        <dbReference type="EMBL" id="MDV6304474.1"/>
    </source>
</evidence>
<proteinExistence type="predicted"/>
<dbReference type="Proteomes" id="UP001186104">
    <property type="component" value="Unassembled WGS sequence"/>
</dbReference>
<name>A0ABU4D594_9NOCA</name>